<dbReference type="SUPFAM" id="SSF56784">
    <property type="entry name" value="HAD-like"/>
    <property type="match status" value="1"/>
</dbReference>
<dbReference type="InterPro" id="IPR059000">
    <property type="entry name" value="ATPase_P-type_domA"/>
</dbReference>
<feature type="transmembrane region" description="Helical" evidence="15">
    <location>
        <begin position="789"/>
        <end position="806"/>
    </location>
</feature>
<keyword evidence="4 15" id="KW-1003">Cell membrane</keyword>
<evidence type="ECO:0000256" key="10">
    <source>
        <dbReference type="ARBA" id="ARBA00022842"/>
    </source>
</evidence>
<gene>
    <name evidence="17" type="ORF">HNQ40_003311</name>
</gene>
<dbReference type="InterPro" id="IPR006121">
    <property type="entry name" value="HMA_dom"/>
</dbReference>
<evidence type="ECO:0000256" key="8">
    <source>
        <dbReference type="ARBA" id="ARBA00022741"/>
    </source>
</evidence>
<dbReference type="Pfam" id="PF12156">
    <property type="entry name" value="ATPase-cat_bd"/>
    <property type="match status" value="1"/>
</dbReference>
<dbReference type="NCBIfam" id="TIGR01525">
    <property type="entry name" value="ATPase-IB_hvy"/>
    <property type="match status" value="1"/>
</dbReference>
<dbReference type="CDD" id="cd00371">
    <property type="entry name" value="HMA"/>
    <property type="match status" value="1"/>
</dbReference>
<dbReference type="GO" id="GO:0005507">
    <property type="term" value="F:copper ion binding"/>
    <property type="evidence" value="ECO:0007669"/>
    <property type="project" value="TreeGrafter"/>
</dbReference>
<evidence type="ECO:0000256" key="7">
    <source>
        <dbReference type="ARBA" id="ARBA00022723"/>
    </source>
</evidence>
<dbReference type="GO" id="GO:0055070">
    <property type="term" value="P:copper ion homeostasis"/>
    <property type="evidence" value="ECO:0007669"/>
    <property type="project" value="TreeGrafter"/>
</dbReference>
<dbReference type="GO" id="GO:0005886">
    <property type="term" value="C:plasma membrane"/>
    <property type="evidence" value="ECO:0007669"/>
    <property type="project" value="UniProtKB-SubCell"/>
</dbReference>
<evidence type="ECO:0000256" key="9">
    <source>
        <dbReference type="ARBA" id="ARBA00022840"/>
    </source>
</evidence>
<feature type="transmembrane region" description="Helical" evidence="15">
    <location>
        <begin position="443"/>
        <end position="464"/>
    </location>
</feature>
<dbReference type="Proteomes" id="UP000541810">
    <property type="component" value="Unassembled WGS sequence"/>
</dbReference>
<dbReference type="InterPro" id="IPR044492">
    <property type="entry name" value="P_typ_ATPase_HD_dom"/>
</dbReference>
<feature type="transmembrane region" description="Helical" evidence="15">
    <location>
        <begin position="230"/>
        <end position="251"/>
    </location>
</feature>
<evidence type="ECO:0000256" key="15">
    <source>
        <dbReference type="RuleBase" id="RU362081"/>
    </source>
</evidence>
<feature type="domain" description="HMA" evidence="16">
    <location>
        <begin position="110"/>
        <end position="176"/>
    </location>
</feature>
<feature type="transmembrane region" description="Helical" evidence="15">
    <location>
        <begin position="291"/>
        <end position="309"/>
    </location>
</feature>
<keyword evidence="12 15" id="KW-1133">Transmembrane helix</keyword>
<dbReference type="SUPFAM" id="SSF55008">
    <property type="entry name" value="HMA, heavy metal-associated domain"/>
    <property type="match status" value="1"/>
</dbReference>
<feature type="transmembrane region" description="Helical" evidence="15">
    <location>
        <begin position="194"/>
        <end position="218"/>
    </location>
</feature>
<dbReference type="PANTHER" id="PTHR43520:SF5">
    <property type="entry name" value="CATION-TRANSPORTING P-TYPE ATPASE-RELATED"/>
    <property type="match status" value="1"/>
</dbReference>
<evidence type="ECO:0000256" key="2">
    <source>
        <dbReference type="ARBA" id="ARBA00006024"/>
    </source>
</evidence>
<dbReference type="SFLD" id="SFLDF00027">
    <property type="entry name" value="p-type_atpase"/>
    <property type="match status" value="1"/>
</dbReference>
<dbReference type="RefSeq" id="WP_184678969.1">
    <property type="nucleotide sequence ID" value="NZ_JACHGY010000001.1"/>
</dbReference>
<dbReference type="SUPFAM" id="SSF81653">
    <property type="entry name" value="Calcium ATPase, transduction domain A"/>
    <property type="match status" value="1"/>
</dbReference>
<dbReference type="Pfam" id="PF00122">
    <property type="entry name" value="E1-E2_ATPase"/>
    <property type="match status" value="1"/>
</dbReference>
<dbReference type="InterPro" id="IPR036163">
    <property type="entry name" value="HMA_dom_sf"/>
</dbReference>
<evidence type="ECO:0000256" key="1">
    <source>
        <dbReference type="ARBA" id="ARBA00004651"/>
    </source>
</evidence>
<dbReference type="Gene3D" id="3.40.1110.10">
    <property type="entry name" value="Calcium-transporting ATPase, cytoplasmic domain N"/>
    <property type="match status" value="1"/>
</dbReference>
<feature type="transmembrane region" description="Helical" evidence="15">
    <location>
        <begin position="476"/>
        <end position="501"/>
    </location>
</feature>
<keyword evidence="8 15" id="KW-0547">Nucleotide-binding</keyword>
<dbReference type="InterPro" id="IPR036412">
    <property type="entry name" value="HAD-like_sf"/>
</dbReference>
<dbReference type="Pfam" id="PF00702">
    <property type="entry name" value="Hydrolase"/>
    <property type="match status" value="1"/>
</dbReference>
<keyword evidence="6 15" id="KW-0812">Transmembrane</keyword>
<dbReference type="PROSITE" id="PS50846">
    <property type="entry name" value="HMA_2"/>
    <property type="match status" value="1"/>
</dbReference>
<accession>A0A7X0LLH3</accession>
<dbReference type="PANTHER" id="PTHR43520">
    <property type="entry name" value="ATP7, ISOFORM B"/>
    <property type="match status" value="1"/>
</dbReference>
<evidence type="ECO:0000313" key="17">
    <source>
        <dbReference type="EMBL" id="MBB6431505.1"/>
    </source>
</evidence>
<dbReference type="EMBL" id="JACHGY010000001">
    <property type="protein sequence ID" value="MBB6431505.1"/>
    <property type="molecule type" value="Genomic_DNA"/>
</dbReference>
<comment type="caution">
    <text evidence="17">The sequence shown here is derived from an EMBL/GenBank/DDBJ whole genome shotgun (WGS) entry which is preliminary data.</text>
</comment>
<dbReference type="InterPro" id="IPR023214">
    <property type="entry name" value="HAD_sf"/>
</dbReference>
<dbReference type="SMART" id="SM00746">
    <property type="entry name" value="TRASH"/>
    <property type="match status" value="1"/>
</dbReference>
<dbReference type="GO" id="GO:0005524">
    <property type="term" value="F:ATP binding"/>
    <property type="evidence" value="ECO:0007669"/>
    <property type="project" value="UniProtKB-UniRule"/>
</dbReference>
<dbReference type="NCBIfam" id="TIGR01511">
    <property type="entry name" value="ATPase-IB1_Cu"/>
    <property type="match status" value="1"/>
</dbReference>
<evidence type="ECO:0000256" key="14">
    <source>
        <dbReference type="ARBA" id="ARBA00023136"/>
    </source>
</evidence>
<name>A0A7X0LLH3_9BACT</name>
<dbReference type="Gene3D" id="3.30.70.100">
    <property type="match status" value="1"/>
</dbReference>
<keyword evidence="5" id="KW-0597">Phosphoprotein</keyword>
<comment type="subcellular location">
    <subcellularLocation>
        <location evidence="1">Cell membrane</location>
        <topology evidence="1">Multi-pass membrane protein</topology>
    </subcellularLocation>
</comment>
<dbReference type="InterPro" id="IPR023299">
    <property type="entry name" value="ATPase_P-typ_cyto_dom_N"/>
</dbReference>
<organism evidence="17 18">
    <name type="scientific">Algisphaera agarilytica</name>
    <dbReference type="NCBI Taxonomy" id="1385975"/>
    <lineage>
        <taxon>Bacteria</taxon>
        <taxon>Pseudomonadati</taxon>
        <taxon>Planctomycetota</taxon>
        <taxon>Phycisphaerae</taxon>
        <taxon>Phycisphaerales</taxon>
        <taxon>Phycisphaeraceae</taxon>
        <taxon>Algisphaera</taxon>
    </lineage>
</organism>
<evidence type="ECO:0000313" key="18">
    <source>
        <dbReference type="Proteomes" id="UP000541810"/>
    </source>
</evidence>
<keyword evidence="18" id="KW-1185">Reference proteome</keyword>
<evidence type="ECO:0000256" key="6">
    <source>
        <dbReference type="ARBA" id="ARBA00022692"/>
    </source>
</evidence>
<evidence type="ECO:0000259" key="16">
    <source>
        <dbReference type="PROSITE" id="PS50846"/>
    </source>
</evidence>
<dbReference type="AlphaFoldDB" id="A0A7X0LLH3"/>
<evidence type="ECO:0000256" key="13">
    <source>
        <dbReference type="ARBA" id="ARBA00023065"/>
    </source>
</evidence>
<dbReference type="PROSITE" id="PS00154">
    <property type="entry name" value="ATPASE_E1_E2"/>
    <property type="match status" value="1"/>
</dbReference>
<evidence type="ECO:0000256" key="5">
    <source>
        <dbReference type="ARBA" id="ARBA00022553"/>
    </source>
</evidence>
<proteinExistence type="inferred from homology"/>
<keyword evidence="9 15" id="KW-0067">ATP-binding</keyword>
<dbReference type="GO" id="GO:0043682">
    <property type="term" value="F:P-type divalent copper transporter activity"/>
    <property type="evidence" value="ECO:0007669"/>
    <property type="project" value="TreeGrafter"/>
</dbReference>
<protein>
    <submittedName>
        <fullName evidence="17">Cu2+-exporting ATPase</fullName>
    </submittedName>
</protein>
<evidence type="ECO:0000256" key="12">
    <source>
        <dbReference type="ARBA" id="ARBA00022989"/>
    </source>
</evidence>
<sequence length="843" mass="89517">MSTLASPPTPSSLSTSATELAQEVACDHCGLPVPDGLQVAGAEQQFCCSGCASVYRMIHGCDLGRYYELRDALPADRQGPLAEPASNRYTTFDDPAFLDTHAQPLTDGLMQIDLRLSGVYCAACVWLIERLPRVCPGVIEARLSLRQTVARITWDPTQVALSQVALAIHRLGYPPHPAGEADARTARLEGERKMLIRVGVAGVCAGNTMLLAVALYMGLIDGMADEFQTFLRWVSLGLGAISLCWPGALFFRGAWAGLRTRHVTLDLPIALALGVGGIAGMFNVVLGRGEVYFDSLCVLVFLLLVGRYLQMRQQRRTTDAVTLMQSLTPVGCAVWRGGEWVELPLEAITPGDRVRVPSNERLPVDGVIVAGQSSIDTASLTGESRPTSIGIGDEVFAGSQNVGAAIEIDVQAVGTETRLARLMEDAAAGVAAKPTIVRLADRIAGVFTVCVIVLAAAVFSGWWAAVGLEPAINHAVALLIVACPCALGLATPLTLALGIGVAARRDILVKDVAVFEKLAKVLPDRPGVLALDKTGTLTRGELRVVAWVGDDDAALQADVGNAERDARHPVGRALREAYAAESVDDLVPFTHIVEDPRGGLIAEREGSTLRLGNARFLAAHNLTIDQHWIGRAAPYQQHGASLVWVAVNDHIAAFVALEDTLRDDSPAATHDLAEQGWSSAILSGDLTPAVRRVADHLHTHEQHVHAELAPEDKTQLVERYREPGQTVLMVGDGVNDAAALAAADVGLAVQGGAEAAMAVADAYTARPGLRPVVELVALSKYTVRLIRQNLWVSLGYNATAVALAAAGLLTPWIAAILMPISSLTVLSLAVSRLSRWKGSPSCP</sequence>
<dbReference type="InterPro" id="IPR018303">
    <property type="entry name" value="ATPase_P-typ_P_site"/>
</dbReference>
<comment type="similarity">
    <text evidence="2 15">Belongs to the cation transport ATPase (P-type) (TC 3.A.3) family. Type IB subfamily.</text>
</comment>
<dbReference type="PRINTS" id="PR00119">
    <property type="entry name" value="CATATPASE"/>
</dbReference>
<dbReference type="Gene3D" id="3.40.50.1000">
    <property type="entry name" value="HAD superfamily/HAD-like"/>
    <property type="match status" value="1"/>
</dbReference>
<keyword evidence="13" id="KW-0406">Ion transport</keyword>
<evidence type="ECO:0000256" key="11">
    <source>
        <dbReference type="ARBA" id="ARBA00022967"/>
    </source>
</evidence>
<dbReference type="NCBIfam" id="TIGR01494">
    <property type="entry name" value="ATPase_P-type"/>
    <property type="match status" value="1"/>
</dbReference>
<reference evidence="17 18" key="1">
    <citation type="submission" date="2020-08" db="EMBL/GenBank/DDBJ databases">
        <title>Genomic Encyclopedia of Type Strains, Phase IV (KMG-IV): sequencing the most valuable type-strain genomes for metagenomic binning, comparative biology and taxonomic classification.</title>
        <authorList>
            <person name="Goeker M."/>
        </authorList>
    </citation>
    <scope>NUCLEOTIDE SEQUENCE [LARGE SCALE GENOMIC DNA]</scope>
    <source>
        <strain evidence="17 18">DSM 103725</strain>
    </source>
</reference>
<keyword evidence="14 15" id="KW-0472">Membrane</keyword>
<dbReference type="PRINTS" id="PR00120">
    <property type="entry name" value="HATPASE"/>
</dbReference>
<dbReference type="GO" id="GO:0016887">
    <property type="term" value="F:ATP hydrolysis activity"/>
    <property type="evidence" value="ECO:0007669"/>
    <property type="project" value="InterPro"/>
</dbReference>
<dbReference type="InterPro" id="IPR011017">
    <property type="entry name" value="TRASH_dom"/>
</dbReference>
<keyword evidence="10" id="KW-0460">Magnesium</keyword>
<dbReference type="InterPro" id="IPR021993">
    <property type="entry name" value="ATPase-cat-bd"/>
</dbReference>
<dbReference type="InterPro" id="IPR001757">
    <property type="entry name" value="P_typ_ATPase"/>
</dbReference>
<evidence type="ECO:0000256" key="4">
    <source>
        <dbReference type="ARBA" id="ARBA00022475"/>
    </source>
</evidence>
<keyword evidence="3" id="KW-0813">Transport</keyword>
<dbReference type="SFLD" id="SFLDS00003">
    <property type="entry name" value="Haloacid_Dehalogenase"/>
    <property type="match status" value="1"/>
</dbReference>
<keyword evidence="11" id="KW-1278">Translocase</keyword>
<dbReference type="Gene3D" id="2.70.150.10">
    <property type="entry name" value="Calcium-transporting ATPase, cytoplasmic transduction domain A"/>
    <property type="match status" value="1"/>
</dbReference>
<feature type="transmembrane region" description="Helical" evidence="15">
    <location>
        <begin position="263"/>
        <end position="285"/>
    </location>
</feature>
<dbReference type="InterPro" id="IPR023298">
    <property type="entry name" value="ATPase_P-typ_TM_dom_sf"/>
</dbReference>
<dbReference type="SUPFAM" id="SSF81665">
    <property type="entry name" value="Calcium ATPase, transmembrane domain M"/>
    <property type="match status" value="1"/>
</dbReference>
<keyword evidence="7 15" id="KW-0479">Metal-binding</keyword>
<dbReference type="SFLD" id="SFLDG00002">
    <property type="entry name" value="C1.7:_P-type_atpase_like"/>
    <property type="match status" value="1"/>
</dbReference>
<evidence type="ECO:0000256" key="3">
    <source>
        <dbReference type="ARBA" id="ARBA00022448"/>
    </source>
</evidence>
<dbReference type="InterPro" id="IPR008250">
    <property type="entry name" value="ATPase_P-typ_transduc_dom_A_sf"/>
</dbReference>
<dbReference type="InterPro" id="IPR027256">
    <property type="entry name" value="P-typ_ATPase_IB"/>
</dbReference>